<gene>
    <name evidence="3" type="ORF">L207DRAFT_127265</name>
</gene>
<evidence type="ECO:0008006" key="5">
    <source>
        <dbReference type="Google" id="ProtNLM"/>
    </source>
</evidence>
<feature type="region of interest" description="Disordered" evidence="1">
    <location>
        <begin position="84"/>
        <end position="113"/>
    </location>
</feature>
<organism evidence="3 4">
    <name type="scientific">Hyaloscypha variabilis (strain UAMH 11265 / GT02V1 / F)</name>
    <name type="common">Meliniomyces variabilis</name>
    <dbReference type="NCBI Taxonomy" id="1149755"/>
    <lineage>
        <taxon>Eukaryota</taxon>
        <taxon>Fungi</taxon>
        <taxon>Dikarya</taxon>
        <taxon>Ascomycota</taxon>
        <taxon>Pezizomycotina</taxon>
        <taxon>Leotiomycetes</taxon>
        <taxon>Helotiales</taxon>
        <taxon>Hyaloscyphaceae</taxon>
        <taxon>Hyaloscypha</taxon>
        <taxon>Hyaloscypha variabilis</taxon>
    </lineage>
</organism>
<dbReference type="Proteomes" id="UP000235786">
    <property type="component" value="Unassembled WGS sequence"/>
</dbReference>
<dbReference type="AlphaFoldDB" id="A0A2J6R8I2"/>
<accession>A0A2J6R8I2</accession>
<evidence type="ECO:0000256" key="1">
    <source>
        <dbReference type="SAM" id="MobiDB-lite"/>
    </source>
</evidence>
<evidence type="ECO:0000313" key="4">
    <source>
        <dbReference type="Proteomes" id="UP000235786"/>
    </source>
</evidence>
<evidence type="ECO:0000256" key="2">
    <source>
        <dbReference type="SAM" id="SignalP"/>
    </source>
</evidence>
<proteinExistence type="predicted"/>
<sequence length="113" mass="12450">MLLCLFVVISPILVFLPGQRPHSAFLSNINLETSSLLGYYPSSPPVCWVMVGAPPLTPHPVVLSCHISPISIPIRQLVTSSIFSRTPRPPKRSSLQFKEPSWTRSGVFARSPI</sequence>
<reference evidence="3 4" key="1">
    <citation type="submission" date="2016-04" db="EMBL/GenBank/DDBJ databases">
        <title>A degradative enzymes factory behind the ericoid mycorrhizal symbiosis.</title>
        <authorList>
            <consortium name="DOE Joint Genome Institute"/>
            <person name="Martino E."/>
            <person name="Morin E."/>
            <person name="Grelet G."/>
            <person name="Kuo A."/>
            <person name="Kohler A."/>
            <person name="Daghino S."/>
            <person name="Barry K."/>
            <person name="Choi C."/>
            <person name="Cichocki N."/>
            <person name="Clum A."/>
            <person name="Copeland A."/>
            <person name="Hainaut M."/>
            <person name="Haridas S."/>
            <person name="Labutti K."/>
            <person name="Lindquist E."/>
            <person name="Lipzen A."/>
            <person name="Khouja H.-R."/>
            <person name="Murat C."/>
            <person name="Ohm R."/>
            <person name="Olson A."/>
            <person name="Spatafora J."/>
            <person name="Veneault-Fourrey C."/>
            <person name="Henrissat B."/>
            <person name="Grigoriev I."/>
            <person name="Martin F."/>
            <person name="Perotto S."/>
        </authorList>
    </citation>
    <scope>NUCLEOTIDE SEQUENCE [LARGE SCALE GENOMIC DNA]</scope>
    <source>
        <strain evidence="3 4">F</strain>
    </source>
</reference>
<keyword evidence="2" id="KW-0732">Signal</keyword>
<evidence type="ECO:0000313" key="3">
    <source>
        <dbReference type="EMBL" id="PMD34817.1"/>
    </source>
</evidence>
<dbReference type="OrthoDB" id="3533290at2759"/>
<feature type="chain" id="PRO_5014433202" description="Secreted protein" evidence="2">
    <location>
        <begin position="19"/>
        <end position="113"/>
    </location>
</feature>
<keyword evidence="4" id="KW-1185">Reference proteome</keyword>
<name>A0A2J6R8I2_HYAVF</name>
<dbReference type="EMBL" id="KZ613953">
    <property type="protein sequence ID" value="PMD34817.1"/>
    <property type="molecule type" value="Genomic_DNA"/>
</dbReference>
<protein>
    <recommendedName>
        <fullName evidence="5">Secreted protein</fullName>
    </recommendedName>
</protein>
<feature type="signal peptide" evidence="2">
    <location>
        <begin position="1"/>
        <end position="18"/>
    </location>
</feature>